<organism evidence="2">
    <name type="scientific">Heliothis virescens</name>
    <name type="common">Tobacco budworm moth</name>
    <dbReference type="NCBI Taxonomy" id="7102"/>
    <lineage>
        <taxon>Eukaryota</taxon>
        <taxon>Metazoa</taxon>
        <taxon>Ecdysozoa</taxon>
        <taxon>Arthropoda</taxon>
        <taxon>Hexapoda</taxon>
        <taxon>Insecta</taxon>
        <taxon>Pterygota</taxon>
        <taxon>Neoptera</taxon>
        <taxon>Endopterygota</taxon>
        <taxon>Lepidoptera</taxon>
        <taxon>Glossata</taxon>
        <taxon>Ditrysia</taxon>
        <taxon>Noctuoidea</taxon>
        <taxon>Noctuidae</taxon>
        <taxon>Heliothinae</taxon>
        <taxon>Heliothis</taxon>
    </lineage>
</organism>
<sequence length="134" mass="14269">MGYSSVVVSVLALSALAAAVPSIGDNSLDAGERVVLVSPVLAPPRDSRTHDTTRSRQFPILVLLAQANPQYARVEPEAKSLKGNPQPIYVQKLEDQAHPGSLNRQKRHLLKKKLLGLGGGGISVKVEGQSTNPM</sequence>
<keyword evidence="1" id="KW-0732">Signal</keyword>
<accession>A0A2A4JPE2</accession>
<feature type="chain" id="PRO_5013150397" evidence="1">
    <location>
        <begin position="20"/>
        <end position="134"/>
    </location>
</feature>
<reference evidence="2" key="1">
    <citation type="submission" date="2017-09" db="EMBL/GenBank/DDBJ databases">
        <title>Contemporary evolution of a Lepidopteran species, Heliothis virescens, in response to modern agricultural practices.</title>
        <authorList>
            <person name="Fritz M.L."/>
            <person name="Deyonke A.M."/>
            <person name="Papanicolaou A."/>
            <person name="Micinski S."/>
            <person name="Westbrook J."/>
            <person name="Gould F."/>
        </authorList>
    </citation>
    <scope>NUCLEOTIDE SEQUENCE [LARGE SCALE GENOMIC DNA]</scope>
    <source>
        <strain evidence="2">HvINT-</strain>
        <tissue evidence="2">Whole body</tissue>
    </source>
</reference>
<comment type="caution">
    <text evidence="2">The sequence shown here is derived from an EMBL/GenBank/DDBJ whole genome shotgun (WGS) entry which is preliminary data.</text>
</comment>
<evidence type="ECO:0000256" key="1">
    <source>
        <dbReference type="SAM" id="SignalP"/>
    </source>
</evidence>
<name>A0A2A4JPE2_HELVI</name>
<dbReference type="EMBL" id="NWSH01000901">
    <property type="protein sequence ID" value="PCG73626.1"/>
    <property type="molecule type" value="Genomic_DNA"/>
</dbReference>
<evidence type="ECO:0000313" key="2">
    <source>
        <dbReference type="EMBL" id="PCG73626.1"/>
    </source>
</evidence>
<gene>
    <name evidence="2" type="ORF">B5V51_14628</name>
</gene>
<protein>
    <submittedName>
        <fullName evidence="2">Uncharacterized protein</fullName>
    </submittedName>
</protein>
<dbReference type="AlphaFoldDB" id="A0A2A4JPE2"/>
<proteinExistence type="predicted"/>
<feature type="signal peptide" evidence="1">
    <location>
        <begin position="1"/>
        <end position="19"/>
    </location>
</feature>